<keyword evidence="1" id="KW-0408">Iron</keyword>
<organism evidence="5 6">
    <name type="scientific">Triparma strigata</name>
    <dbReference type="NCBI Taxonomy" id="1606541"/>
    <lineage>
        <taxon>Eukaryota</taxon>
        <taxon>Sar</taxon>
        <taxon>Stramenopiles</taxon>
        <taxon>Ochrophyta</taxon>
        <taxon>Bolidophyceae</taxon>
        <taxon>Parmales</taxon>
        <taxon>Triparmaceae</taxon>
        <taxon>Triparma</taxon>
    </lineage>
</organism>
<dbReference type="InterPro" id="IPR001041">
    <property type="entry name" value="2Fe-2S_ferredoxin-type"/>
</dbReference>
<evidence type="ECO:0000256" key="1">
    <source>
        <dbReference type="ARBA" id="ARBA00022714"/>
    </source>
</evidence>
<dbReference type="OrthoDB" id="5987010at2759"/>
<dbReference type="InterPro" id="IPR012675">
    <property type="entry name" value="Beta-grasp_dom_sf"/>
</dbReference>
<gene>
    <name evidence="5" type="ORF">TrST_g1397</name>
</gene>
<dbReference type="PROSITE" id="PS51085">
    <property type="entry name" value="2FE2S_FER_2"/>
    <property type="match status" value="1"/>
</dbReference>
<evidence type="ECO:0000256" key="3">
    <source>
        <dbReference type="SAM" id="SignalP"/>
    </source>
</evidence>
<keyword evidence="1" id="KW-0479">Metal-binding</keyword>
<dbReference type="AlphaFoldDB" id="A0A9W7AIW5"/>
<evidence type="ECO:0000313" key="6">
    <source>
        <dbReference type="Proteomes" id="UP001165085"/>
    </source>
</evidence>
<dbReference type="InterPro" id="IPR036010">
    <property type="entry name" value="2Fe-2S_ferredoxin-like_sf"/>
</dbReference>
<evidence type="ECO:0000259" key="4">
    <source>
        <dbReference type="PROSITE" id="PS51085"/>
    </source>
</evidence>
<dbReference type="Proteomes" id="UP001165085">
    <property type="component" value="Unassembled WGS sequence"/>
</dbReference>
<dbReference type="Gene3D" id="3.10.20.30">
    <property type="match status" value="1"/>
</dbReference>
<dbReference type="EMBL" id="BRXY01000150">
    <property type="protein sequence ID" value="GMH71651.1"/>
    <property type="molecule type" value="Genomic_DNA"/>
</dbReference>
<dbReference type="Pfam" id="PF00111">
    <property type="entry name" value="Fer2"/>
    <property type="match status" value="1"/>
</dbReference>
<reference evidence="6" key="1">
    <citation type="journal article" date="2023" name="Commun. Biol.">
        <title>Genome analysis of Parmales, the sister group of diatoms, reveals the evolutionary specialization of diatoms from phago-mixotrophs to photoautotrophs.</title>
        <authorList>
            <person name="Ban H."/>
            <person name="Sato S."/>
            <person name="Yoshikawa S."/>
            <person name="Yamada K."/>
            <person name="Nakamura Y."/>
            <person name="Ichinomiya M."/>
            <person name="Sato N."/>
            <person name="Blanc-Mathieu R."/>
            <person name="Endo H."/>
            <person name="Kuwata A."/>
            <person name="Ogata H."/>
        </authorList>
    </citation>
    <scope>NUCLEOTIDE SEQUENCE [LARGE SCALE GENOMIC DNA]</scope>
    <source>
        <strain evidence="6">NIES 3701</strain>
    </source>
</reference>
<dbReference type="CDD" id="cd00207">
    <property type="entry name" value="fer2"/>
    <property type="match status" value="1"/>
</dbReference>
<feature type="chain" id="PRO_5040840611" description="2Fe-2S ferredoxin-type domain-containing protein" evidence="3">
    <location>
        <begin position="24"/>
        <end position="197"/>
    </location>
</feature>
<dbReference type="GO" id="GO:0051537">
    <property type="term" value="F:2 iron, 2 sulfur cluster binding"/>
    <property type="evidence" value="ECO:0007669"/>
    <property type="project" value="UniProtKB-KW"/>
</dbReference>
<keyword evidence="2" id="KW-0411">Iron-sulfur</keyword>
<evidence type="ECO:0000313" key="5">
    <source>
        <dbReference type="EMBL" id="GMH71651.1"/>
    </source>
</evidence>
<keyword evidence="6" id="KW-1185">Reference proteome</keyword>
<name>A0A9W7AIW5_9STRA</name>
<comment type="caution">
    <text evidence="5">The sequence shown here is derived from an EMBL/GenBank/DDBJ whole genome shotgun (WGS) entry which is preliminary data.</text>
</comment>
<proteinExistence type="predicted"/>
<keyword evidence="3" id="KW-0732">Signal</keyword>
<feature type="signal peptide" evidence="3">
    <location>
        <begin position="1"/>
        <end position="23"/>
    </location>
</feature>
<feature type="domain" description="2Fe-2S ferredoxin-type" evidence="4">
    <location>
        <begin position="50"/>
        <end position="159"/>
    </location>
</feature>
<protein>
    <recommendedName>
        <fullName evidence="4">2Fe-2S ferredoxin-type domain-containing protein</fullName>
    </recommendedName>
</protein>
<accession>A0A9W7AIW5</accession>
<dbReference type="SUPFAM" id="SSF54292">
    <property type="entry name" value="2Fe-2S ferredoxin-like"/>
    <property type="match status" value="1"/>
</dbReference>
<sequence>MRRRRSLSRLAIAAAASLTGVRGWFLPPSPPHSSVLVPCLFSSAREDSLSTSTVHLRGVAVEMPRGASTLRTALLKAGVSPHNGRSKLINCRGLGTCGTCAVEVLSGSVAPRERTARELLRLQSVPPHSFREENAQRLRLACQCAADSEELVLIKYSGFWGQDLSTESTEPADDFQTYFGSLEYPFEDGEKEGPENE</sequence>
<evidence type="ECO:0000256" key="2">
    <source>
        <dbReference type="ARBA" id="ARBA00023014"/>
    </source>
</evidence>
<keyword evidence="1" id="KW-0001">2Fe-2S</keyword>